<dbReference type="AlphaFoldDB" id="A0A225UBN9"/>
<dbReference type="Proteomes" id="UP000198211">
    <property type="component" value="Unassembled WGS sequence"/>
</dbReference>
<comment type="caution">
    <text evidence="1">The sequence shown here is derived from an EMBL/GenBank/DDBJ whole genome shotgun (WGS) entry which is preliminary data.</text>
</comment>
<dbReference type="EMBL" id="NBNE01022399">
    <property type="protein sequence ID" value="OWY90637.1"/>
    <property type="molecule type" value="Genomic_DNA"/>
</dbReference>
<proteinExistence type="predicted"/>
<evidence type="ECO:0000313" key="2">
    <source>
        <dbReference type="Proteomes" id="UP000198211"/>
    </source>
</evidence>
<name>A0A225UBN9_9STRA</name>
<feature type="non-terminal residue" evidence="1">
    <location>
        <position position="1"/>
    </location>
</feature>
<sequence length="122" mass="13300">LLAEVSSMAFSIRDGQPAEVARAAASVTECMAALMCNIVPESHREKLLLIAEDVVLKMKATPGQATMNNTDEAEAEVHEAFLDARVAGRALTNHTNMAIRTNSQFEDLYETKIDMNAYASQL</sequence>
<evidence type="ECO:0000313" key="1">
    <source>
        <dbReference type="EMBL" id="OWY90637.1"/>
    </source>
</evidence>
<organism evidence="1 2">
    <name type="scientific">Phytophthora megakarya</name>
    <dbReference type="NCBI Taxonomy" id="4795"/>
    <lineage>
        <taxon>Eukaryota</taxon>
        <taxon>Sar</taxon>
        <taxon>Stramenopiles</taxon>
        <taxon>Oomycota</taxon>
        <taxon>Peronosporomycetes</taxon>
        <taxon>Peronosporales</taxon>
        <taxon>Peronosporaceae</taxon>
        <taxon>Phytophthora</taxon>
    </lineage>
</organism>
<accession>A0A225UBN9</accession>
<reference evidence="2" key="1">
    <citation type="submission" date="2017-03" db="EMBL/GenBank/DDBJ databases">
        <title>Phytopthora megakarya and P. palmivora, two closely related causual agents of cacao black pod achieved similar genome size and gene model numbers by different mechanisms.</title>
        <authorList>
            <person name="Ali S."/>
            <person name="Shao J."/>
            <person name="Larry D.J."/>
            <person name="Kronmiller B."/>
            <person name="Shen D."/>
            <person name="Strem M.D."/>
            <person name="Melnick R.L."/>
            <person name="Guiltinan M.J."/>
            <person name="Tyler B.M."/>
            <person name="Meinhardt L.W."/>
            <person name="Bailey B.A."/>
        </authorList>
    </citation>
    <scope>NUCLEOTIDE SEQUENCE [LARGE SCALE GENOMIC DNA]</scope>
    <source>
        <strain evidence="2">zdho120</strain>
    </source>
</reference>
<gene>
    <name evidence="1" type="ORF">PHMEG_00041154</name>
</gene>
<keyword evidence="2" id="KW-1185">Reference proteome</keyword>
<protein>
    <submittedName>
        <fullName evidence="1">Uncharacterized protein</fullName>
    </submittedName>
</protein>